<keyword evidence="2" id="KW-1133">Transmembrane helix</keyword>
<evidence type="ECO:0000256" key="2">
    <source>
        <dbReference type="SAM" id="Phobius"/>
    </source>
</evidence>
<feature type="transmembrane region" description="Helical" evidence="2">
    <location>
        <begin position="27"/>
        <end position="46"/>
    </location>
</feature>
<dbReference type="Proteomes" id="UP001549145">
    <property type="component" value="Unassembled WGS sequence"/>
</dbReference>
<feature type="region of interest" description="Disordered" evidence="1">
    <location>
        <begin position="1"/>
        <end position="23"/>
    </location>
</feature>
<keyword evidence="2" id="KW-0812">Transmembrane</keyword>
<keyword evidence="2" id="KW-0472">Membrane</keyword>
<sequence length="48" mass="4966">MPTVTPTTRSERTSPTSGGREDAPMRMLPLLVAFAFLAVGIGYALAGG</sequence>
<gene>
    <name evidence="3" type="ORF">ABID43_003587</name>
</gene>
<organism evidence="3 4">
    <name type="scientific">Methylobacterium goesingense</name>
    <dbReference type="NCBI Taxonomy" id="243690"/>
    <lineage>
        <taxon>Bacteria</taxon>
        <taxon>Pseudomonadati</taxon>
        <taxon>Pseudomonadota</taxon>
        <taxon>Alphaproteobacteria</taxon>
        <taxon>Hyphomicrobiales</taxon>
        <taxon>Methylobacteriaceae</taxon>
        <taxon>Methylobacterium</taxon>
    </lineage>
</organism>
<dbReference type="EMBL" id="JBEPMM010000011">
    <property type="protein sequence ID" value="MET3694032.1"/>
    <property type="molecule type" value="Genomic_DNA"/>
</dbReference>
<evidence type="ECO:0000313" key="3">
    <source>
        <dbReference type="EMBL" id="MET3694032.1"/>
    </source>
</evidence>
<keyword evidence="4" id="KW-1185">Reference proteome</keyword>
<evidence type="ECO:0000313" key="4">
    <source>
        <dbReference type="Proteomes" id="UP001549145"/>
    </source>
</evidence>
<evidence type="ECO:0000256" key="1">
    <source>
        <dbReference type="SAM" id="MobiDB-lite"/>
    </source>
</evidence>
<protein>
    <submittedName>
        <fullName evidence="3">Uncharacterized protein</fullName>
    </submittedName>
</protein>
<comment type="caution">
    <text evidence="3">The sequence shown here is derived from an EMBL/GenBank/DDBJ whole genome shotgun (WGS) entry which is preliminary data.</text>
</comment>
<feature type="compositionally biased region" description="Low complexity" evidence="1">
    <location>
        <begin position="1"/>
        <end position="18"/>
    </location>
</feature>
<name>A0ABV2L874_9HYPH</name>
<proteinExistence type="predicted"/>
<accession>A0ABV2L874</accession>
<reference evidence="3 4" key="1">
    <citation type="submission" date="2024-06" db="EMBL/GenBank/DDBJ databases">
        <title>Genomic Encyclopedia of Type Strains, Phase IV (KMG-IV): sequencing the most valuable type-strain genomes for metagenomic binning, comparative biology and taxonomic classification.</title>
        <authorList>
            <person name="Goeker M."/>
        </authorList>
    </citation>
    <scope>NUCLEOTIDE SEQUENCE [LARGE SCALE GENOMIC DNA]</scope>
    <source>
        <strain evidence="3 4">DSM 21331</strain>
    </source>
</reference>